<dbReference type="Proteomes" id="UP001176941">
    <property type="component" value="Chromosome 30"/>
</dbReference>
<dbReference type="EMBL" id="OX459966">
    <property type="protein sequence ID" value="CAI9171480.1"/>
    <property type="molecule type" value="Genomic_DNA"/>
</dbReference>
<accession>A0ABN8ZC72</accession>
<proteinExistence type="predicted"/>
<evidence type="ECO:0000313" key="2">
    <source>
        <dbReference type="EMBL" id="CAI9171480.1"/>
    </source>
</evidence>
<evidence type="ECO:0000313" key="3">
    <source>
        <dbReference type="Proteomes" id="UP001176941"/>
    </source>
</evidence>
<evidence type="ECO:0000256" key="1">
    <source>
        <dbReference type="SAM" id="MobiDB-lite"/>
    </source>
</evidence>
<feature type="compositionally biased region" description="Basic and acidic residues" evidence="1">
    <location>
        <begin position="128"/>
        <end position="140"/>
    </location>
</feature>
<feature type="region of interest" description="Disordered" evidence="1">
    <location>
        <begin position="57"/>
        <end position="165"/>
    </location>
</feature>
<feature type="compositionally biased region" description="Basic and acidic residues" evidence="1">
    <location>
        <begin position="1"/>
        <end position="15"/>
    </location>
</feature>
<sequence length="216" mass="22832">IEQRRPIPEWQERHQAQCGPAHLGGETPENVLGWAEALQERFRTPGLESVACAAVGGGIRLPRGPRSEETSVCGNAGHEARQEGDGSPETQDEGGIGQLGNFARASQAPASDVASVGDVSLDNQCPRVGEHHAGKEEGSARRPCRRTGLSADEDVRGASAADPARIPRPRVSRDLLMALRVRGPAGLQGACQTEIKSRLLPSPTSLLPPTLTLLLP</sequence>
<organism evidence="2 3">
    <name type="scientific">Rangifer tarandus platyrhynchus</name>
    <name type="common">Svalbard reindeer</name>
    <dbReference type="NCBI Taxonomy" id="3082113"/>
    <lineage>
        <taxon>Eukaryota</taxon>
        <taxon>Metazoa</taxon>
        <taxon>Chordata</taxon>
        <taxon>Craniata</taxon>
        <taxon>Vertebrata</taxon>
        <taxon>Euteleostomi</taxon>
        <taxon>Mammalia</taxon>
        <taxon>Eutheria</taxon>
        <taxon>Laurasiatheria</taxon>
        <taxon>Artiodactyla</taxon>
        <taxon>Ruminantia</taxon>
        <taxon>Pecora</taxon>
        <taxon>Cervidae</taxon>
        <taxon>Odocoileinae</taxon>
        <taxon>Rangifer</taxon>
    </lineage>
</organism>
<keyword evidence="3" id="KW-1185">Reference proteome</keyword>
<reference evidence="2" key="1">
    <citation type="submission" date="2023-04" db="EMBL/GenBank/DDBJ databases">
        <authorList>
            <consortium name="ELIXIR-Norway"/>
        </authorList>
    </citation>
    <scope>NUCLEOTIDE SEQUENCE [LARGE SCALE GENOMIC DNA]</scope>
</reference>
<name>A0ABN8ZC72_RANTA</name>
<protein>
    <submittedName>
        <fullName evidence="2">Uncharacterized protein</fullName>
    </submittedName>
</protein>
<feature type="region of interest" description="Disordered" evidence="1">
    <location>
        <begin position="1"/>
        <end position="27"/>
    </location>
</feature>
<feature type="non-terminal residue" evidence="2">
    <location>
        <position position="1"/>
    </location>
</feature>
<gene>
    <name evidence="2" type="ORF">MRATA1EN1_LOCUS20442</name>
</gene>